<feature type="signal peptide" evidence="6">
    <location>
        <begin position="1"/>
        <end position="21"/>
    </location>
</feature>
<dbReference type="PANTHER" id="PTHR22939">
    <property type="entry name" value="SERINE PROTEASE FAMILY S1C HTRA-RELATED"/>
    <property type="match status" value="1"/>
</dbReference>
<dbReference type="InterPro" id="IPR043504">
    <property type="entry name" value="Peptidase_S1_PA_chymotrypsin"/>
</dbReference>
<dbReference type="SMART" id="SM00228">
    <property type="entry name" value="PDZ"/>
    <property type="match status" value="1"/>
</dbReference>
<dbReference type="GO" id="GO:0042597">
    <property type="term" value="C:periplasmic space"/>
    <property type="evidence" value="ECO:0007669"/>
    <property type="project" value="TreeGrafter"/>
</dbReference>
<dbReference type="Gene3D" id="2.30.42.10">
    <property type="match status" value="1"/>
</dbReference>
<sequence>MRIVPALVLTGALALTGTAHAAIDPNLVAAAKASVVTININGNSNTTRDLPDLGFSGSQDASPQKPHIRSSGSGFVIDQTLGLIVTADFVLENAADIYVQTADGRGLAATVVGRDALSGVAVLKVADTSLLALPFCPAPLRVGDDAFLIGNPYSLGILVTSGIVAGTDIDVKDEDMSPLLVLDLMMHKGTAGGPVLSPQGCVTGMAVAQFGSPGYGGVGTLGMAIPAAQVKAISQTLITSGKITRGWIGISLFEEDLTLSQVTPGSPADKAGLKAGDLILSYDGIEGTTFEALRRHIAVKPIGSDLVLKIKRFPNDDLTLTVPIVAAPEDSGQR</sequence>
<keyword evidence="9" id="KW-1185">Reference proteome</keyword>
<evidence type="ECO:0000313" key="8">
    <source>
        <dbReference type="EMBL" id="EGF92214.1"/>
    </source>
</evidence>
<dbReference type="InterPro" id="IPR036034">
    <property type="entry name" value="PDZ_sf"/>
</dbReference>
<keyword evidence="6" id="KW-0732">Signal</keyword>
<dbReference type="InterPro" id="IPR001940">
    <property type="entry name" value="Peptidase_S1C"/>
</dbReference>
<dbReference type="SUPFAM" id="SSF50494">
    <property type="entry name" value="Trypsin-like serine proteases"/>
    <property type="match status" value="1"/>
</dbReference>
<dbReference type="PANTHER" id="PTHR22939:SF129">
    <property type="entry name" value="SERINE PROTEASE HTRA2, MITOCHONDRIAL"/>
    <property type="match status" value="1"/>
</dbReference>
<evidence type="ECO:0000256" key="6">
    <source>
        <dbReference type="SAM" id="SignalP"/>
    </source>
</evidence>
<dbReference type="EMBL" id="GL883077">
    <property type="protein sequence ID" value="EGF92214.1"/>
    <property type="molecule type" value="Genomic_DNA"/>
</dbReference>
<dbReference type="eggNOG" id="COG0265">
    <property type="taxonomic scope" value="Bacteria"/>
</dbReference>
<dbReference type="PRINTS" id="PR00834">
    <property type="entry name" value="PROTEASES2C"/>
</dbReference>
<dbReference type="Proteomes" id="UP000006512">
    <property type="component" value="Unassembled WGS sequence"/>
</dbReference>
<feature type="chain" id="PRO_5003320935" evidence="6">
    <location>
        <begin position="22"/>
        <end position="334"/>
    </location>
</feature>
<dbReference type="Pfam" id="PF13365">
    <property type="entry name" value="Trypsin_2"/>
    <property type="match status" value="1"/>
</dbReference>
<keyword evidence="4" id="KW-0720">Serine protease</keyword>
<gene>
    <name evidence="8" type="ORF">ABI_06480</name>
</gene>
<organism evidence="8 9">
    <name type="scientific">Asticcacaulis biprosthecium C19</name>
    <dbReference type="NCBI Taxonomy" id="715226"/>
    <lineage>
        <taxon>Bacteria</taxon>
        <taxon>Pseudomonadati</taxon>
        <taxon>Pseudomonadota</taxon>
        <taxon>Alphaproteobacteria</taxon>
        <taxon>Caulobacterales</taxon>
        <taxon>Caulobacteraceae</taxon>
        <taxon>Asticcacaulis</taxon>
    </lineage>
</organism>
<evidence type="ECO:0000313" key="9">
    <source>
        <dbReference type="Proteomes" id="UP000006512"/>
    </source>
</evidence>
<evidence type="ECO:0000256" key="1">
    <source>
        <dbReference type="ARBA" id="ARBA00010541"/>
    </source>
</evidence>
<comment type="similarity">
    <text evidence="1">Belongs to the peptidase S1C family.</text>
</comment>
<dbReference type="HOGENOM" id="CLU_830664_0_0_5"/>
<proteinExistence type="inferred from homology"/>
<dbReference type="InterPro" id="IPR001478">
    <property type="entry name" value="PDZ"/>
</dbReference>
<dbReference type="RefSeq" id="WP_006271389.1">
    <property type="nucleotide sequence ID" value="NZ_GL883077.1"/>
</dbReference>
<dbReference type="PROSITE" id="PS50106">
    <property type="entry name" value="PDZ"/>
    <property type="match status" value="1"/>
</dbReference>
<feature type="domain" description="PDZ" evidence="7">
    <location>
        <begin position="237"/>
        <end position="314"/>
    </location>
</feature>
<evidence type="ECO:0000256" key="2">
    <source>
        <dbReference type="ARBA" id="ARBA00022670"/>
    </source>
</evidence>
<keyword evidence="3" id="KW-0378">Hydrolase</keyword>
<dbReference type="InterPro" id="IPR009003">
    <property type="entry name" value="Peptidase_S1_PA"/>
</dbReference>
<evidence type="ECO:0000256" key="4">
    <source>
        <dbReference type="ARBA" id="ARBA00022825"/>
    </source>
</evidence>
<name>F4QKZ1_9CAUL</name>
<dbReference type="STRING" id="715226.ABI_06480"/>
<reference evidence="9" key="1">
    <citation type="submission" date="2011-03" db="EMBL/GenBank/DDBJ databases">
        <title>Draft genome sequence of Brevundimonas diminuta.</title>
        <authorList>
            <person name="Brown P.J.B."/>
            <person name="Buechlein A."/>
            <person name="Hemmerich C."/>
            <person name="Brun Y.V."/>
        </authorList>
    </citation>
    <scope>NUCLEOTIDE SEQUENCE [LARGE SCALE GENOMIC DNA]</scope>
    <source>
        <strain evidence="9">C19</strain>
    </source>
</reference>
<dbReference type="Pfam" id="PF17820">
    <property type="entry name" value="PDZ_6"/>
    <property type="match status" value="1"/>
</dbReference>
<protein>
    <submittedName>
        <fullName evidence="8">Protease do</fullName>
    </submittedName>
</protein>
<keyword evidence="2 8" id="KW-0645">Protease</keyword>
<dbReference type="GO" id="GO:0004252">
    <property type="term" value="F:serine-type endopeptidase activity"/>
    <property type="evidence" value="ECO:0007669"/>
    <property type="project" value="InterPro"/>
</dbReference>
<evidence type="ECO:0000256" key="5">
    <source>
        <dbReference type="SAM" id="MobiDB-lite"/>
    </source>
</evidence>
<evidence type="ECO:0000256" key="3">
    <source>
        <dbReference type="ARBA" id="ARBA00022801"/>
    </source>
</evidence>
<dbReference type="SUPFAM" id="SSF50156">
    <property type="entry name" value="PDZ domain-like"/>
    <property type="match status" value="1"/>
</dbReference>
<dbReference type="InterPro" id="IPR041489">
    <property type="entry name" value="PDZ_6"/>
</dbReference>
<dbReference type="AlphaFoldDB" id="F4QKZ1"/>
<evidence type="ECO:0000259" key="7">
    <source>
        <dbReference type="PROSITE" id="PS50106"/>
    </source>
</evidence>
<dbReference type="GO" id="GO:0006515">
    <property type="term" value="P:protein quality control for misfolded or incompletely synthesized proteins"/>
    <property type="evidence" value="ECO:0007669"/>
    <property type="project" value="TreeGrafter"/>
</dbReference>
<feature type="region of interest" description="Disordered" evidence="5">
    <location>
        <begin position="49"/>
        <end position="70"/>
    </location>
</feature>
<dbReference type="Gene3D" id="2.40.10.10">
    <property type="entry name" value="Trypsin-like serine proteases"/>
    <property type="match status" value="2"/>
</dbReference>
<accession>F4QKZ1</accession>